<comment type="caution">
    <text evidence="4">The sequence shown here is derived from an EMBL/GenBank/DDBJ whole genome shotgun (WGS) entry which is preliminary data.</text>
</comment>
<dbReference type="GO" id="GO:0097367">
    <property type="term" value="F:carbohydrate derivative binding"/>
    <property type="evidence" value="ECO:0007669"/>
    <property type="project" value="InterPro"/>
</dbReference>
<dbReference type="GO" id="GO:0016301">
    <property type="term" value="F:kinase activity"/>
    <property type="evidence" value="ECO:0007669"/>
    <property type="project" value="UniProtKB-KW"/>
</dbReference>
<dbReference type="NCBIfam" id="TIGR00125">
    <property type="entry name" value="cyt_tran_rel"/>
    <property type="match status" value="1"/>
</dbReference>
<keyword evidence="5" id="KW-1185">Reference proteome</keyword>
<keyword evidence="4" id="KW-0808">Transferase</keyword>
<dbReference type="PANTHER" id="PTHR30390">
    <property type="entry name" value="SEDOHEPTULOSE 7-PHOSPHATE ISOMERASE / DNAA INITIATOR-ASSOCIATING FACTOR FOR REPLICATION INITIATION"/>
    <property type="match status" value="1"/>
</dbReference>
<dbReference type="PANTHER" id="PTHR30390:SF6">
    <property type="entry name" value="DNAA INITIATOR-ASSOCIATING PROTEIN DIAA"/>
    <property type="match status" value="1"/>
</dbReference>
<proteinExistence type="predicted"/>
<evidence type="ECO:0000313" key="5">
    <source>
        <dbReference type="Proteomes" id="UP000292564"/>
    </source>
</evidence>
<dbReference type="CDD" id="cd05006">
    <property type="entry name" value="SIS_GmhA"/>
    <property type="match status" value="1"/>
</dbReference>
<dbReference type="InterPro" id="IPR029056">
    <property type="entry name" value="Ribokinase-like"/>
</dbReference>
<dbReference type="InterPro" id="IPR050099">
    <property type="entry name" value="SIS_GmhA/DiaA_subfam"/>
</dbReference>
<accession>A0A4Q7ZS82</accession>
<dbReference type="SUPFAM" id="SSF53613">
    <property type="entry name" value="Ribokinase-like"/>
    <property type="match status" value="1"/>
</dbReference>
<dbReference type="Pfam" id="PF01467">
    <property type="entry name" value="CTP_transf_like"/>
    <property type="match status" value="1"/>
</dbReference>
<dbReference type="Pfam" id="PF00294">
    <property type="entry name" value="PfkB"/>
    <property type="match status" value="1"/>
</dbReference>
<dbReference type="InterPro" id="IPR004821">
    <property type="entry name" value="Cyt_trans-like"/>
</dbReference>
<dbReference type="PROSITE" id="PS51464">
    <property type="entry name" value="SIS"/>
    <property type="match status" value="1"/>
</dbReference>
<keyword evidence="4" id="KW-0418">Kinase</keyword>
<dbReference type="Pfam" id="PF13580">
    <property type="entry name" value="SIS_2"/>
    <property type="match status" value="1"/>
</dbReference>
<dbReference type="GO" id="GO:1901135">
    <property type="term" value="P:carbohydrate derivative metabolic process"/>
    <property type="evidence" value="ECO:0007669"/>
    <property type="project" value="InterPro"/>
</dbReference>
<dbReference type="EMBL" id="SHKY01000001">
    <property type="protein sequence ID" value="RZU54037.1"/>
    <property type="molecule type" value="Genomic_DNA"/>
</dbReference>
<dbReference type="SUPFAM" id="SSF52374">
    <property type="entry name" value="Nucleotidylyl transferase"/>
    <property type="match status" value="1"/>
</dbReference>
<dbReference type="InterPro" id="IPR014729">
    <property type="entry name" value="Rossmann-like_a/b/a_fold"/>
</dbReference>
<dbReference type="InterPro" id="IPR035461">
    <property type="entry name" value="GmhA/DiaA"/>
</dbReference>
<organism evidence="4 5">
    <name type="scientific">Krasilnikovia cinnamomea</name>
    <dbReference type="NCBI Taxonomy" id="349313"/>
    <lineage>
        <taxon>Bacteria</taxon>
        <taxon>Bacillati</taxon>
        <taxon>Actinomycetota</taxon>
        <taxon>Actinomycetes</taxon>
        <taxon>Micromonosporales</taxon>
        <taxon>Micromonosporaceae</taxon>
        <taxon>Krasilnikovia</taxon>
    </lineage>
</organism>
<evidence type="ECO:0000259" key="3">
    <source>
        <dbReference type="PROSITE" id="PS51464"/>
    </source>
</evidence>
<dbReference type="InterPro" id="IPR001347">
    <property type="entry name" value="SIS_dom"/>
</dbReference>
<sequence length="658" mass="67450">MDALDQHLAELGAALGPYRTVAARLAGWGAELARHLSRGGRLLVAGNGGSAAEAQHLAAELVGKLRDDRAPLSAIALTPDSAAVTAISNDYGYEEVFARQVRAHGRPGDVLLLLTTSGRSPNLVAAARAARECGMRTWAMTGAGASPVGDACDEVLRCPSPDSQVVQELQLVAVHVMCEYVDRTLSAVAAGPGQSGRTGMSRLVVVGDTLLDRDVDGAVRRIAPDAPAPVLDEEHVRERPGGAGLAALLAAADGHRVALVTALADDAAGARLCELLTAAGVEVHALPLPGATPEKVRLRAHGQVLLRLDRGGDPQPPGDAPPALLDVLRTATAILVSDYGRGVARHPAVRAALADATAPVVWDPHPKGPPPVPDARLVTPNLAEVCALSGDAGGGSSLTTAQRAGHLLRQRWRAGAVAVTCGGEGAVLCHAGPTPLVVPAPAVTVGDTCGAGDRFAVTAALALADGALVSEAVQQAVAAATTYVSAPPPVPRQATAAERIGADDAGRLVAEVRARHGTVVATGGCFDLLHAGHLATLRAARQLGDCLIVCLNSDASVRGLKGPDRPLTAEADRCRLLAALDCVDAVVVFDEPTPEAVLSWLRPDVWVKGGDYADGGPELPEADLVRRWGGQTVVVPYLDGRSTTRTIAAARAAAGSRR</sequence>
<feature type="domain" description="SIS" evidence="3">
    <location>
        <begin position="32"/>
        <end position="187"/>
    </location>
</feature>
<dbReference type="SUPFAM" id="SSF53697">
    <property type="entry name" value="SIS domain"/>
    <property type="match status" value="1"/>
</dbReference>
<keyword evidence="2" id="KW-0119">Carbohydrate metabolism</keyword>
<keyword evidence="1" id="KW-0511">Multifunctional enzyme</keyword>
<dbReference type="OrthoDB" id="9802794at2"/>
<gene>
    <name evidence="4" type="ORF">EV385_5974</name>
</gene>
<dbReference type="Gene3D" id="3.40.1190.20">
    <property type="match status" value="1"/>
</dbReference>
<dbReference type="Proteomes" id="UP000292564">
    <property type="component" value="Unassembled WGS sequence"/>
</dbReference>
<dbReference type="Gene3D" id="3.40.50.10490">
    <property type="entry name" value="Glucose-6-phosphate isomerase like protein, domain 1"/>
    <property type="match status" value="1"/>
</dbReference>
<dbReference type="AlphaFoldDB" id="A0A4Q7ZS82"/>
<name>A0A4Q7ZS82_9ACTN</name>
<evidence type="ECO:0000313" key="4">
    <source>
        <dbReference type="EMBL" id="RZU54037.1"/>
    </source>
</evidence>
<reference evidence="4 5" key="1">
    <citation type="submission" date="2019-02" db="EMBL/GenBank/DDBJ databases">
        <title>Sequencing the genomes of 1000 actinobacteria strains.</title>
        <authorList>
            <person name="Klenk H.-P."/>
        </authorList>
    </citation>
    <scope>NUCLEOTIDE SEQUENCE [LARGE SCALE GENOMIC DNA]</scope>
    <source>
        <strain evidence="4 5">DSM 45162</strain>
    </source>
</reference>
<dbReference type="InterPro" id="IPR011611">
    <property type="entry name" value="PfkB_dom"/>
</dbReference>
<evidence type="ECO:0000256" key="1">
    <source>
        <dbReference type="ARBA" id="ARBA00023268"/>
    </source>
</evidence>
<dbReference type="InterPro" id="IPR046348">
    <property type="entry name" value="SIS_dom_sf"/>
</dbReference>
<protein>
    <submittedName>
        <fullName evidence="4">RfaE bifunctional protein kinase chain/domain/rfaE bifunctional protein nucleotidyltransferase chain/domain</fullName>
    </submittedName>
</protein>
<evidence type="ECO:0000256" key="2">
    <source>
        <dbReference type="ARBA" id="ARBA00023277"/>
    </source>
</evidence>
<dbReference type="Gene3D" id="3.40.50.620">
    <property type="entry name" value="HUPs"/>
    <property type="match status" value="1"/>
</dbReference>